<proteinExistence type="inferred from homology"/>
<comment type="caution">
    <text evidence="13">The sequence shown here is derived from an EMBL/GenBank/DDBJ whole genome shotgun (WGS) entry which is preliminary data.</text>
</comment>
<accession>A0A5J4YUW4</accession>
<evidence type="ECO:0000256" key="3">
    <source>
        <dbReference type="ARBA" id="ARBA00022679"/>
    </source>
</evidence>
<keyword evidence="7" id="KW-0539">Nucleus</keyword>
<evidence type="ECO:0000313" key="13">
    <source>
        <dbReference type="EMBL" id="KAA8495291.1"/>
    </source>
</evidence>
<evidence type="ECO:0000256" key="4">
    <source>
        <dbReference type="ARBA" id="ARBA00022741"/>
    </source>
</evidence>
<evidence type="ECO:0000256" key="2">
    <source>
        <dbReference type="ARBA" id="ARBA00004718"/>
    </source>
</evidence>
<gene>
    <name evidence="13" type="ORF">FVE85_1446</name>
</gene>
<feature type="active site" description="Glycyl thioester intermediate" evidence="10">
    <location>
        <position position="92"/>
    </location>
</feature>
<dbReference type="CDD" id="cd23798">
    <property type="entry name" value="UBCc_UBE2I"/>
    <property type="match status" value="1"/>
</dbReference>
<reference evidence="14" key="1">
    <citation type="journal article" date="2019" name="Nat. Commun.">
        <title>Expansion of phycobilisome linker gene families in mesophilic red algae.</title>
        <authorList>
            <person name="Lee J."/>
            <person name="Kim D."/>
            <person name="Bhattacharya D."/>
            <person name="Yoon H.S."/>
        </authorList>
    </citation>
    <scope>NUCLEOTIDE SEQUENCE [LARGE SCALE GENOMIC DNA]</scope>
    <source>
        <strain evidence="14">CCMP 1328</strain>
    </source>
</reference>
<keyword evidence="3" id="KW-0808">Transferase</keyword>
<evidence type="ECO:0000256" key="11">
    <source>
        <dbReference type="RuleBase" id="RU362109"/>
    </source>
</evidence>
<keyword evidence="14" id="KW-1185">Reference proteome</keyword>
<dbReference type="InterPro" id="IPR050113">
    <property type="entry name" value="Ub_conjugating_enzyme"/>
</dbReference>
<dbReference type="PANTHER" id="PTHR24067">
    <property type="entry name" value="UBIQUITIN-CONJUGATING ENZYME E2"/>
    <property type="match status" value="1"/>
</dbReference>
<evidence type="ECO:0000313" key="14">
    <source>
        <dbReference type="Proteomes" id="UP000324585"/>
    </source>
</evidence>
<dbReference type="InterPro" id="IPR000608">
    <property type="entry name" value="UBC"/>
</dbReference>
<comment type="similarity">
    <text evidence="11">Belongs to the ubiquitin-conjugating enzyme family.</text>
</comment>
<dbReference type="EMBL" id="VRMN01000003">
    <property type="protein sequence ID" value="KAA8495291.1"/>
    <property type="molecule type" value="Genomic_DNA"/>
</dbReference>
<keyword evidence="5 11" id="KW-0833">Ubl conjugation pathway</keyword>
<evidence type="ECO:0000256" key="9">
    <source>
        <dbReference type="ARBA" id="ARBA00044296"/>
    </source>
</evidence>
<dbReference type="Gene3D" id="3.10.110.10">
    <property type="entry name" value="Ubiquitin Conjugating Enzyme"/>
    <property type="match status" value="1"/>
</dbReference>
<dbReference type="Proteomes" id="UP000324585">
    <property type="component" value="Unassembled WGS sequence"/>
</dbReference>
<dbReference type="GO" id="GO:0005694">
    <property type="term" value="C:chromosome"/>
    <property type="evidence" value="ECO:0007669"/>
    <property type="project" value="UniProtKB-ARBA"/>
</dbReference>
<evidence type="ECO:0000256" key="7">
    <source>
        <dbReference type="ARBA" id="ARBA00023242"/>
    </source>
</evidence>
<evidence type="ECO:0000256" key="8">
    <source>
        <dbReference type="ARBA" id="ARBA00039165"/>
    </source>
</evidence>
<dbReference type="GO" id="GO:0005634">
    <property type="term" value="C:nucleus"/>
    <property type="evidence" value="ECO:0007669"/>
    <property type="project" value="UniProtKB-SubCell"/>
</dbReference>
<keyword evidence="4 11" id="KW-0547">Nucleotide-binding</keyword>
<dbReference type="SMART" id="SM00212">
    <property type="entry name" value="UBCc"/>
    <property type="match status" value="1"/>
</dbReference>
<dbReference type="OMA" id="TWECGIP"/>
<evidence type="ECO:0000256" key="1">
    <source>
        <dbReference type="ARBA" id="ARBA00004123"/>
    </source>
</evidence>
<dbReference type="InterPro" id="IPR023313">
    <property type="entry name" value="UBQ-conjugating_AS"/>
</dbReference>
<organism evidence="13 14">
    <name type="scientific">Porphyridium purpureum</name>
    <name type="common">Red alga</name>
    <name type="synonym">Porphyridium cruentum</name>
    <dbReference type="NCBI Taxonomy" id="35688"/>
    <lineage>
        <taxon>Eukaryota</taxon>
        <taxon>Rhodophyta</taxon>
        <taxon>Bangiophyceae</taxon>
        <taxon>Porphyridiales</taxon>
        <taxon>Porphyridiaceae</taxon>
        <taxon>Porphyridium</taxon>
    </lineage>
</organism>
<keyword evidence="6 11" id="KW-0067">ATP-binding</keyword>
<dbReference type="AlphaFoldDB" id="A0A5J4YUW4"/>
<evidence type="ECO:0000256" key="5">
    <source>
        <dbReference type="ARBA" id="ARBA00022786"/>
    </source>
</evidence>
<dbReference type="InterPro" id="IPR016135">
    <property type="entry name" value="UBQ-conjugating_enzyme/RWD"/>
</dbReference>
<evidence type="ECO:0000256" key="6">
    <source>
        <dbReference type="ARBA" id="ARBA00022840"/>
    </source>
</evidence>
<dbReference type="GO" id="GO:0005524">
    <property type="term" value="F:ATP binding"/>
    <property type="evidence" value="ECO:0007669"/>
    <property type="project" value="UniProtKB-UniRule"/>
</dbReference>
<comment type="subcellular location">
    <subcellularLocation>
        <location evidence="1">Nucleus</location>
    </subcellularLocation>
</comment>
<dbReference type="PROSITE" id="PS00183">
    <property type="entry name" value="UBC_1"/>
    <property type="match status" value="1"/>
</dbReference>
<comment type="pathway">
    <text evidence="2">Protein modification; protein sumoylation.</text>
</comment>
<dbReference type="FunFam" id="3.10.110.10:FF:000035">
    <property type="entry name" value="SUMO-conjugating enzyme ubc9"/>
    <property type="match status" value="1"/>
</dbReference>
<name>A0A5J4YUW4_PORPP</name>
<sequence>MSGIAQTRLLEERKNWRKDHPAGFFARPKLDDGKQNLMVWECGIPGKKETPWEGGVYKLVLEFPEQFPSQPPKCRFIPPLFHPNVYPSGTVCLSILDPDKNWRPALTVKQVLLGIQDLLDNPNIEDPANQPAYALFLKDKKKYREKVLAIAAQNRPV</sequence>
<evidence type="ECO:0000259" key="12">
    <source>
        <dbReference type="PROSITE" id="PS50127"/>
    </source>
</evidence>
<dbReference type="Pfam" id="PF00179">
    <property type="entry name" value="UQ_con"/>
    <property type="match status" value="1"/>
</dbReference>
<feature type="domain" description="UBC core" evidence="12">
    <location>
        <begin position="4"/>
        <end position="156"/>
    </location>
</feature>
<dbReference type="OrthoDB" id="6600758at2759"/>
<dbReference type="PROSITE" id="PS50127">
    <property type="entry name" value="UBC_2"/>
    <property type="match status" value="1"/>
</dbReference>
<evidence type="ECO:0000256" key="10">
    <source>
        <dbReference type="PROSITE-ProRule" id="PRU10133"/>
    </source>
</evidence>
<dbReference type="GO" id="GO:0019787">
    <property type="term" value="F:ubiquitin-like protein transferase activity"/>
    <property type="evidence" value="ECO:0007669"/>
    <property type="project" value="UniProtKB-ARBA"/>
</dbReference>
<protein>
    <recommendedName>
        <fullName evidence="8">SUMO-conjugating enzyme UBC9</fullName>
    </recommendedName>
    <alternativeName>
        <fullName evidence="9">Ubiquitin carrier protein 9</fullName>
    </alternativeName>
</protein>
<dbReference type="SUPFAM" id="SSF54495">
    <property type="entry name" value="UBC-like"/>
    <property type="match status" value="1"/>
</dbReference>